<keyword evidence="3 4" id="KW-0378">Hydrolase</keyword>
<dbReference type="EC" id="3.2.1.17" evidence="3"/>
<comment type="catalytic activity">
    <reaction evidence="3">
        <text>Hydrolysis of (1-&gt;4)-beta-linkages between N-acetylmuramic acid and N-acetyl-D-glucosamine residues in a peptidoglycan and between N-acetyl-D-glucosamine residues in chitodextrins.</text>
        <dbReference type="EC" id="3.2.1.17"/>
    </reaction>
</comment>
<dbReference type="SUPFAM" id="SSF53955">
    <property type="entry name" value="Lysozyme-like"/>
    <property type="match status" value="1"/>
</dbReference>
<dbReference type="GO" id="GO:0016787">
    <property type="term" value="F:hydrolase activity"/>
    <property type="evidence" value="ECO:0007669"/>
    <property type="project" value="UniProtKB-KW"/>
</dbReference>
<evidence type="ECO:0000313" key="5">
    <source>
        <dbReference type="Proteomes" id="UP001597296"/>
    </source>
</evidence>
<protein>
    <recommendedName>
        <fullName evidence="3">Lysozyme</fullName>
        <ecNumber evidence="3">3.2.1.17</ecNumber>
    </recommendedName>
</protein>
<gene>
    <name evidence="4" type="ORF">ACFSNB_16760</name>
</gene>
<proteinExistence type="inferred from homology"/>
<dbReference type="EMBL" id="JBHUIY010000048">
    <property type="protein sequence ID" value="MFD2235456.1"/>
    <property type="molecule type" value="Genomic_DNA"/>
</dbReference>
<keyword evidence="1 3" id="KW-0929">Antimicrobial</keyword>
<organism evidence="4 5">
    <name type="scientific">Phaeospirillum tilakii</name>
    <dbReference type="NCBI Taxonomy" id="741673"/>
    <lineage>
        <taxon>Bacteria</taxon>
        <taxon>Pseudomonadati</taxon>
        <taxon>Pseudomonadota</taxon>
        <taxon>Alphaproteobacteria</taxon>
        <taxon>Rhodospirillales</taxon>
        <taxon>Rhodospirillaceae</taxon>
        <taxon>Phaeospirillum</taxon>
    </lineage>
</organism>
<keyword evidence="2 3" id="KW-0081">Bacteriolytic enzyme</keyword>
<dbReference type="InterPro" id="IPR023346">
    <property type="entry name" value="Lysozyme-like_dom_sf"/>
</dbReference>
<evidence type="ECO:0000256" key="3">
    <source>
        <dbReference type="RuleBase" id="RU003788"/>
    </source>
</evidence>
<dbReference type="PANTHER" id="PTHR37406:SF1">
    <property type="entry name" value="T4-TYPE LYSOZYME 1-RELATED"/>
    <property type="match status" value="1"/>
</dbReference>
<keyword evidence="5" id="KW-1185">Reference proteome</keyword>
<dbReference type="RefSeq" id="WP_377318659.1">
    <property type="nucleotide sequence ID" value="NZ_JBHUIY010000048.1"/>
</dbReference>
<dbReference type="Pfam" id="PF00959">
    <property type="entry name" value="Phage_lysozyme"/>
    <property type="match status" value="1"/>
</dbReference>
<evidence type="ECO:0000256" key="1">
    <source>
        <dbReference type="ARBA" id="ARBA00022529"/>
    </source>
</evidence>
<reference evidence="5" key="1">
    <citation type="journal article" date="2019" name="Int. J. Syst. Evol. Microbiol.">
        <title>The Global Catalogue of Microorganisms (GCM) 10K type strain sequencing project: providing services to taxonomists for standard genome sequencing and annotation.</title>
        <authorList>
            <consortium name="The Broad Institute Genomics Platform"/>
            <consortium name="The Broad Institute Genome Sequencing Center for Infectious Disease"/>
            <person name="Wu L."/>
            <person name="Ma J."/>
        </authorList>
    </citation>
    <scope>NUCLEOTIDE SEQUENCE [LARGE SCALE GENOMIC DNA]</scope>
    <source>
        <strain evidence="5">KCTC 15012</strain>
    </source>
</reference>
<sequence length="140" mass="15295">MTTTYDPAALRADLIRDESLRLKPYRCPAGKLTIGIGRNLDDVGISREEAETLLDHDIAALAADFDRALPWWRGLSEARQRALVNMGINLGLPRLLGFKRMLAALERGEFATAAAEALDSPWAGQVGARAQRIAALIRQG</sequence>
<keyword evidence="3" id="KW-0326">Glycosidase</keyword>
<evidence type="ECO:0000256" key="2">
    <source>
        <dbReference type="ARBA" id="ARBA00022638"/>
    </source>
</evidence>
<dbReference type="Proteomes" id="UP001597296">
    <property type="component" value="Unassembled WGS sequence"/>
</dbReference>
<accession>A0ABW5CEW8</accession>
<dbReference type="InterPro" id="IPR023347">
    <property type="entry name" value="Lysozyme_dom_sf"/>
</dbReference>
<name>A0ABW5CEW8_9PROT</name>
<evidence type="ECO:0000313" key="4">
    <source>
        <dbReference type="EMBL" id="MFD2235456.1"/>
    </source>
</evidence>
<dbReference type="InterPro" id="IPR002196">
    <property type="entry name" value="Glyco_hydro_24"/>
</dbReference>
<dbReference type="Gene3D" id="1.10.530.40">
    <property type="match status" value="1"/>
</dbReference>
<dbReference type="PANTHER" id="PTHR37406">
    <property type="entry name" value="T4-TYPE LYSOZYME 1-RELATED"/>
    <property type="match status" value="1"/>
</dbReference>
<dbReference type="InterPro" id="IPR052619">
    <property type="entry name" value="Phage_lysozyme-like"/>
</dbReference>
<comment type="similarity">
    <text evidence="3">Belongs to the glycosyl hydrolase 24 family.</text>
</comment>
<comment type="caution">
    <text evidence="4">The sequence shown here is derived from an EMBL/GenBank/DDBJ whole genome shotgun (WGS) entry which is preliminary data.</text>
</comment>